<evidence type="ECO:0000313" key="2">
    <source>
        <dbReference type="EMBL" id="BDH78741.1"/>
    </source>
</evidence>
<sequence length="87" mass="9873">MNVSVILEPILTVNFIFCMIILVMGYWGFRKFENPLLFYIGLAFGLFGVSHLAQLTGYPSNTLSLIIIRTIAYLLVIFALFHTITKV</sequence>
<keyword evidence="1" id="KW-1133">Transmembrane helix</keyword>
<dbReference type="EMBL" id="AP025698">
    <property type="protein sequence ID" value="BDH78741.1"/>
    <property type="molecule type" value="Genomic_DNA"/>
</dbReference>
<feature type="transmembrane region" description="Helical" evidence="1">
    <location>
        <begin position="62"/>
        <end position="81"/>
    </location>
</feature>
<gene>
    <name evidence="2" type="ORF">MTTB_01200</name>
</gene>
<evidence type="ECO:0000256" key="1">
    <source>
        <dbReference type="SAM" id="Phobius"/>
    </source>
</evidence>
<accession>A0ABN6PDN2</accession>
<protein>
    <submittedName>
        <fullName evidence="2">Uncharacterized protein</fullName>
    </submittedName>
</protein>
<keyword evidence="1" id="KW-0812">Transmembrane</keyword>
<name>A0ABN6PDN2_9EURY</name>
<reference evidence="2 3" key="1">
    <citation type="submission" date="2022-04" db="EMBL/GenBank/DDBJ databases">
        <title>Complete genome of Methanothermobacter tenebrarum strain RMAS.</title>
        <authorList>
            <person name="Nakamura K."/>
            <person name="Oshima K."/>
            <person name="Hattori M."/>
            <person name="Kamagata Y."/>
            <person name="Takamizawa K."/>
        </authorList>
    </citation>
    <scope>NUCLEOTIDE SEQUENCE [LARGE SCALE GENOMIC DNA]</scope>
    <source>
        <strain evidence="2 3">RMAS</strain>
    </source>
</reference>
<feature type="transmembrane region" description="Helical" evidence="1">
    <location>
        <begin position="36"/>
        <end position="56"/>
    </location>
</feature>
<feature type="transmembrane region" description="Helical" evidence="1">
    <location>
        <begin position="6"/>
        <end position="29"/>
    </location>
</feature>
<keyword evidence="3" id="KW-1185">Reference proteome</keyword>
<proteinExistence type="predicted"/>
<keyword evidence="1" id="KW-0472">Membrane</keyword>
<organism evidence="2 3">
    <name type="scientific">Methanothermobacter tenebrarum</name>
    <dbReference type="NCBI Taxonomy" id="680118"/>
    <lineage>
        <taxon>Archaea</taxon>
        <taxon>Methanobacteriati</taxon>
        <taxon>Methanobacteriota</taxon>
        <taxon>Methanomada group</taxon>
        <taxon>Methanobacteria</taxon>
        <taxon>Methanobacteriales</taxon>
        <taxon>Methanobacteriaceae</taxon>
        <taxon>Methanothermobacter</taxon>
    </lineage>
</organism>
<evidence type="ECO:0000313" key="3">
    <source>
        <dbReference type="Proteomes" id="UP000831817"/>
    </source>
</evidence>
<dbReference type="Proteomes" id="UP000831817">
    <property type="component" value="Chromosome"/>
</dbReference>